<feature type="compositionally biased region" description="Gly residues" evidence="2">
    <location>
        <begin position="982"/>
        <end position="994"/>
    </location>
</feature>
<feature type="region of interest" description="Disordered" evidence="2">
    <location>
        <begin position="810"/>
        <end position="859"/>
    </location>
</feature>
<evidence type="ECO:0000256" key="2">
    <source>
        <dbReference type="SAM" id="MobiDB-lite"/>
    </source>
</evidence>
<organism evidence="4 5">
    <name type="scientific">Cafeteria roenbergensis</name>
    <name type="common">Marine flagellate</name>
    <dbReference type="NCBI Taxonomy" id="33653"/>
    <lineage>
        <taxon>Eukaryota</taxon>
        <taxon>Sar</taxon>
        <taxon>Stramenopiles</taxon>
        <taxon>Bigyra</taxon>
        <taxon>Opalozoa</taxon>
        <taxon>Bicosoecida</taxon>
        <taxon>Cafeteriaceae</taxon>
        <taxon>Cafeteria</taxon>
    </lineage>
</organism>
<evidence type="ECO:0000256" key="1">
    <source>
        <dbReference type="PROSITE-ProRule" id="PRU00723"/>
    </source>
</evidence>
<dbReference type="Proteomes" id="UP000325113">
    <property type="component" value="Unassembled WGS sequence"/>
</dbReference>
<feature type="region of interest" description="Disordered" evidence="2">
    <location>
        <begin position="684"/>
        <end position="714"/>
    </location>
</feature>
<feature type="compositionally biased region" description="Low complexity" evidence="2">
    <location>
        <begin position="697"/>
        <end position="714"/>
    </location>
</feature>
<feature type="compositionally biased region" description="Polar residues" evidence="2">
    <location>
        <begin position="189"/>
        <end position="205"/>
    </location>
</feature>
<feature type="region of interest" description="Disordered" evidence="2">
    <location>
        <begin position="978"/>
        <end position="1009"/>
    </location>
</feature>
<dbReference type="InterPro" id="IPR000571">
    <property type="entry name" value="Znf_CCCH"/>
</dbReference>
<reference evidence="4 5" key="1">
    <citation type="submission" date="2019-07" db="EMBL/GenBank/DDBJ databases">
        <title>Genomes of Cafeteria roenbergensis.</title>
        <authorList>
            <person name="Fischer M.G."/>
            <person name="Hackl T."/>
            <person name="Roman M."/>
        </authorList>
    </citation>
    <scope>NUCLEOTIDE SEQUENCE [LARGE SCALE GENOMIC DNA]</scope>
    <source>
        <strain evidence="4 5">Cflag</strain>
    </source>
</reference>
<keyword evidence="1" id="KW-0862">Zinc</keyword>
<feature type="compositionally biased region" description="Low complexity" evidence="2">
    <location>
        <begin position="835"/>
        <end position="846"/>
    </location>
</feature>
<feature type="compositionally biased region" description="Basic and acidic residues" evidence="2">
    <location>
        <begin position="394"/>
        <end position="417"/>
    </location>
</feature>
<feature type="region of interest" description="Disordered" evidence="2">
    <location>
        <begin position="622"/>
        <end position="671"/>
    </location>
</feature>
<feature type="compositionally biased region" description="Low complexity" evidence="2">
    <location>
        <begin position="810"/>
        <end position="822"/>
    </location>
</feature>
<feature type="compositionally biased region" description="Basic and acidic residues" evidence="2">
    <location>
        <begin position="548"/>
        <end position="558"/>
    </location>
</feature>
<evidence type="ECO:0000259" key="3">
    <source>
        <dbReference type="PROSITE" id="PS50103"/>
    </source>
</evidence>
<feature type="compositionally biased region" description="Low complexity" evidence="2">
    <location>
        <begin position="622"/>
        <end position="648"/>
    </location>
</feature>
<proteinExistence type="predicted"/>
<feature type="region of interest" description="Disordered" evidence="2">
    <location>
        <begin position="940"/>
        <end position="961"/>
    </location>
</feature>
<protein>
    <recommendedName>
        <fullName evidence="3">C3H1-type domain-containing protein</fullName>
    </recommendedName>
</protein>
<dbReference type="PROSITE" id="PS50103">
    <property type="entry name" value="ZF_C3H1"/>
    <property type="match status" value="1"/>
</dbReference>
<feature type="compositionally biased region" description="Acidic residues" evidence="2">
    <location>
        <begin position="373"/>
        <end position="385"/>
    </location>
</feature>
<gene>
    <name evidence="4" type="ORF">FNF31_00792</name>
</gene>
<evidence type="ECO:0000313" key="4">
    <source>
        <dbReference type="EMBL" id="KAA0167857.1"/>
    </source>
</evidence>
<keyword evidence="1" id="KW-0863">Zinc-finger</keyword>
<comment type="caution">
    <text evidence="4">The sequence shown here is derived from an EMBL/GenBank/DDBJ whole genome shotgun (WGS) entry which is preliminary data.</text>
</comment>
<evidence type="ECO:0000313" key="5">
    <source>
        <dbReference type="Proteomes" id="UP000325113"/>
    </source>
</evidence>
<feature type="region of interest" description="Disordered" evidence="2">
    <location>
        <begin position="360"/>
        <end position="426"/>
    </location>
</feature>
<feature type="region of interest" description="Disordered" evidence="2">
    <location>
        <begin position="545"/>
        <end position="583"/>
    </location>
</feature>
<feature type="compositionally biased region" description="Acidic residues" evidence="2">
    <location>
        <begin position="208"/>
        <end position="221"/>
    </location>
</feature>
<feature type="region of interest" description="Disordered" evidence="2">
    <location>
        <begin position="163"/>
        <end position="232"/>
    </location>
</feature>
<dbReference type="InterPro" id="IPR035441">
    <property type="entry name" value="TFIIS/LEDGF_dom_sf"/>
</dbReference>
<dbReference type="EMBL" id="VLTM01000004">
    <property type="protein sequence ID" value="KAA0167857.1"/>
    <property type="molecule type" value="Genomic_DNA"/>
</dbReference>
<feature type="compositionally biased region" description="Low complexity" evidence="2">
    <location>
        <begin position="559"/>
        <end position="583"/>
    </location>
</feature>
<dbReference type="GO" id="GO:0008270">
    <property type="term" value="F:zinc ion binding"/>
    <property type="evidence" value="ECO:0007669"/>
    <property type="project" value="UniProtKB-KW"/>
</dbReference>
<feature type="zinc finger region" description="C3H1-type" evidence="1">
    <location>
        <begin position="750"/>
        <end position="778"/>
    </location>
</feature>
<feature type="domain" description="C3H1-type" evidence="3">
    <location>
        <begin position="750"/>
        <end position="778"/>
    </location>
</feature>
<keyword evidence="1" id="KW-0479">Metal-binding</keyword>
<dbReference type="AlphaFoldDB" id="A0A5A8DT97"/>
<name>A0A5A8DT97_CAFRO</name>
<accession>A0A5A8DT97</accession>
<dbReference type="Gene3D" id="1.20.930.10">
    <property type="entry name" value="Conserved domain common to transcription factors TFIIS, elongin A, CRSP70"/>
    <property type="match status" value="1"/>
</dbReference>
<sequence>MAAGVRTRKRQREEGVLDSVELTRESAPAFVDQMRDAVTQGTIEELIGAVQRAGPEGLRALVAKGGLRRFRQWLKELMDGGHVSVSPKRSVSVERAVLVDYVLQVLMTIPVKDPEDISRSGVAAVVGDIAENRYRVIASCAKSARALIEHWAQEHGLAEDDDIEVEEGDEPPAPATNDPRFVKPAGSVSPAQSGIATPASASSASGHDDDDDDDDDDDLDELPPMLQLDGDDAPIMPPGFESLDNLDAGLPLAEMLGKPADDAAEELQDHTFFDGRPEKFGKVPTGVLINRKEGVVGGRPWAPRKVALAAAGDAATAKADVPPEAIKAKEKRKRGIVFAEDMERVRFFLRRAVPTAVSVGNPTEEDFRKSMESDGDDFADDEDLTDAAGSDGNVEERRRREQEREKGLNLRDRLAHGDDEEAGELGAAGSKLAQSGAGFPPTHNHVPPPLVAIPAALQRKPVSTKDSLLNDAATAQAFEYHQRNPALAPRTPAVSESAWQGFQADKSVQQFRAPPLASAAHASPGLAPRRALGGLGGIVAKLTSSRGAVRDDARDASMSRRSASPGESLAQSSSVPQAAGAPAPAAGILPVRSSLLSSLSGILGRVSASQGAHAAVPAAAPRAPSIGASRPSPYAPSPSASSHHVPGAPTAPQPAVQPHAGPAPTGFPAPVSAAYGAARPVGTFQQHGAQAPPPHPSAGHGAPPAGGVPYAAPAPGGPVPPIGSYERAPYDNANWWHLLPEEMPPVTNRATRGSPCHFFPTIQGCQMGANCGFKHDPYWTPSRAPKGVDRLWPKFLYEILPRRRARRAAAGAAGAAGPHPQAGAGGAPAGPPPAAAAAPAGAAPPGHFSAHQPPPRPYGAAPAYGAPAAAGAPAAGGCAYGGAPAAAPAPSSGAPYTYGGAPAAAAHSAPRGYGGPGAYGGAAGAGGYAYGGGAGARPSAAPSQYQYGGSGPPAQRPAMAPQYGATAPAAGYQYGGRAPMAPGGGGSAGGGGGATLNPSAISQFYGSRN</sequence>
<feature type="compositionally biased region" description="Polar residues" evidence="2">
    <location>
        <begin position="996"/>
        <end position="1009"/>
    </location>
</feature>